<feature type="signal peptide" evidence="2">
    <location>
        <begin position="1"/>
        <end position="22"/>
    </location>
</feature>
<keyword evidence="2" id="KW-0732">Signal</keyword>
<feature type="chain" id="PRO_5047452726" evidence="2">
    <location>
        <begin position="23"/>
        <end position="321"/>
    </location>
</feature>
<dbReference type="PANTHER" id="PTHR42928:SF5">
    <property type="entry name" value="BLR1237 PROTEIN"/>
    <property type="match status" value="1"/>
</dbReference>
<comment type="similarity">
    <text evidence="1">Belongs to the UPF0065 (bug) family.</text>
</comment>
<dbReference type="InterPro" id="IPR005064">
    <property type="entry name" value="BUG"/>
</dbReference>
<dbReference type="PANTHER" id="PTHR42928">
    <property type="entry name" value="TRICARBOXYLATE-BINDING PROTEIN"/>
    <property type="match status" value="1"/>
</dbReference>
<dbReference type="RefSeq" id="WP_283225115.1">
    <property type="nucleotide sequence ID" value="NZ_JASGBH010000010.1"/>
</dbReference>
<dbReference type="EMBL" id="JASGBH010000010">
    <property type="protein sequence ID" value="MDI9234767.1"/>
    <property type="molecule type" value="Genomic_DNA"/>
</dbReference>
<evidence type="ECO:0000256" key="1">
    <source>
        <dbReference type="ARBA" id="ARBA00006987"/>
    </source>
</evidence>
<name>A0ABT6XA15_9BURK</name>
<evidence type="ECO:0000313" key="3">
    <source>
        <dbReference type="EMBL" id="MDI9234767.1"/>
    </source>
</evidence>
<evidence type="ECO:0000256" key="2">
    <source>
        <dbReference type="SAM" id="SignalP"/>
    </source>
</evidence>
<dbReference type="SUPFAM" id="SSF53850">
    <property type="entry name" value="Periplasmic binding protein-like II"/>
    <property type="match status" value="1"/>
</dbReference>
<reference evidence="3" key="1">
    <citation type="submission" date="2023-05" db="EMBL/GenBank/DDBJ databases">
        <title>Limnohabitans sp. strain HM2-2 Genome sequencing and assembly.</title>
        <authorList>
            <person name="Jung Y."/>
        </authorList>
    </citation>
    <scope>NUCLEOTIDE SEQUENCE</scope>
    <source>
        <strain evidence="3">HM2-2</strain>
    </source>
</reference>
<dbReference type="CDD" id="cd07012">
    <property type="entry name" value="PBP2_Bug_TTT"/>
    <property type="match status" value="1"/>
</dbReference>
<comment type="caution">
    <text evidence="3">The sequence shown here is derived from an EMBL/GenBank/DDBJ whole genome shotgun (WGS) entry which is preliminary data.</text>
</comment>
<dbReference type="Gene3D" id="3.40.190.10">
    <property type="entry name" value="Periplasmic binding protein-like II"/>
    <property type="match status" value="1"/>
</dbReference>
<evidence type="ECO:0000313" key="4">
    <source>
        <dbReference type="Proteomes" id="UP001431902"/>
    </source>
</evidence>
<organism evidence="3 4">
    <name type="scientific">Limnohabitans lacus</name>
    <dbReference type="NCBI Taxonomy" id="3045173"/>
    <lineage>
        <taxon>Bacteria</taxon>
        <taxon>Pseudomonadati</taxon>
        <taxon>Pseudomonadota</taxon>
        <taxon>Betaproteobacteria</taxon>
        <taxon>Burkholderiales</taxon>
        <taxon>Comamonadaceae</taxon>
        <taxon>Limnohabitans</taxon>
    </lineage>
</organism>
<dbReference type="Gene3D" id="3.40.190.150">
    <property type="entry name" value="Bordetella uptake gene, domain 1"/>
    <property type="match status" value="1"/>
</dbReference>
<keyword evidence="4" id="KW-1185">Reference proteome</keyword>
<accession>A0ABT6XA15</accession>
<protein>
    <submittedName>
        <fullName evidence="3">Tripartite tricarboxylate transporter substrate binding protein</fullName>
    </submittedName>
</protein>
<dbReference type="Pfam" id="PF03401">
    <property type="entry name" value="TctC"/>
    <property type="match status" value="1"/>
</dbReference>
<proteinExistence type="inferred from homology"/>
<gene>
    <name evidence="3" type="ORF">QLQ16_13095</name>
</gene>
<dbReference type="Proteomes" id="UP001431902">
    <property type="component" value="Unassembled WGS sequence"/>
</dbReference>
<dbReference type="InterPro" id="IPR042100">
    <property type="entry name" value="Bug_dom1"/>
</dbReference>
<sequence length="321" mass="33969">MTLRRTLLLASTTWMLSTAAFAQTAPWPNKPVKFINSFPPGGPSDILARAVGDVLQKQFNQAFVVENKAGASGNVGADVVAKSAPDGYTLLWGIDTTHTINPHIYKVMPFKDADLKPLVVISSSGLLLGVHPGTGIKSVKDFMQTARERSLNFSSGGNGSPGHLWVNMANLSASTRLVHIPYRGNSPAVMAVVAGEVDGGTLATPGMLPQVKGGKINALAVTSSKRSRLAPEVPTVAEAGFKDLESEVLYVVMAPGNTPEPLMQTMAKAITDAMARPEQQARLSDLDMAYEGLTGSAAAARLKKLSDQYGRIIRATGMKVD</sequence>
<dbReference type="PIRSF" id="PIRSF017082">
    <property type="entry name" value="YflP"/>
    <property type="match status" value="1"/>
</dbReference>